<dbReference type="Proteomes" id="UP000587462">
    <property type="component" value="Unassembled WGS sequence"/>
</dbReference>
<evidence type="ECO:0000256" key="1">
    <source>
        <dbReference type="SAM" id="MobiDB-lite"/>
    </source>
</evidence>
<protein>
    <submittedName>
        <fullName evidence="2">Uncharacterized protein</fullName>
    </submittedName>
</protein>
<name>A0A7Y7B365_STRMO</name>
<comment type="caution">
    <text evidence="2">The sequence shown here is derived from an EMBL/GenBank/DDBJ whole genome shotgun (WGS) entry which is preliminary data.</text>
</comment>
<evidence type="ECO:0000313" key="3">
    <source>
        <dbReference type="Proteomes" id="UP000587462"/>
    </source>
</evidence>
<dbReference type="AlphaFoldDB" id="A0A7Y7B365"/>
<sequence length="321" mass="34416">MTVESSEHERPPRGRRILRDVGTAAGLAVAAVIAFNPGNVLSRLPGSEEKVAKAAKSAAHDRASATVAHPFAGSPAEQYADGSAGIVVPQATAISTLTKEQVAEALETTKKFLVAANLDPAVIRGERPETAIGLVEPHQKNTLADMSASLASPDQKHNPLQFFSRFDPNEVRLAGGTVKTHGRMTFEAGSKKGSVLIHSDFTFVYPVTKATKAPKTPKSANASAKPPKPSAEVARTVVRRVIDTEVFDPDHYTVAPGTVDLHSVQMNVGNTRCGVYDGYLHPHFRSEHRSAADKPSGEAIDPYDQSRQLPDSRQCNRTTRT</sequence>
<gene>
    <name evidence="2" type="ORF">HG542_10975</name>
</gene>
<dbReference type="EMBL" id="JABBXF010000021">
    <property type="protein sequence ID" value="NVK78185.1"/>
    <property type="molecule type" value="Genomic_DNA"/>
</dbReference>
<reference evidence="2 3" key="1">
    <citation type="submission" date="2020-04" db="EMBL/GenBank/DDBJ databases">
        <title>Draft Genome Sequence of Streptomyces morookaense DSM 40503, an 8-azaguanine-producing strain.</title>
        <authorList>
            <person name="Qi J."/>
            <person name="Gao J.-M."/>
        </authorList>
    </citation>
    <scope>NUCLEOTIDE SEQUENCE [LARGE SCALE GENOMIC DNA]</scope>
    <source>
        <strain evidence="2 3">DSM 40503</strain>
    </source>
</reference>
<evidence type="ECO:0000313" key="2">
    <source>
        <dbReference type="EMBL" id="NVK78185.1"/>
    </source>
</evidence>
<feature type="compositionally biased region" description="Basic and acidic residues" evidence="1">
    <location>
        <begin position="287"/>
        <end position="296"/>
    </location>
</feature>
<accession>A0A7Y7B365</accession>
<feature type="compositionally biased region" description="Polar residues" evidence="1">
    <location>
        <begin position="305"/>
        <end position="321"/>
    </location>
</feature>
<dbReference type="RefSeq" id="WP_171080114.1">
    <property type="nucleotide sequence ID" value="NZ_JABBXF010000021.1"/>
</dbReference>
<feature type="compositionally biased region" description="Low complexity" evidence="1">
    <location>
        <begin position="212"/>
        <end position="225"/>
    </location>
</feature>
<keyword evidence="3" id="KW-1185">Reference proteome</keyword>
<feature type="region of interest" description="Disordered" evidence="1">
    <location>
        <begin position="287"/>
        <end position="321"/>
    </location>
</feature>
<feature type="region of interest" description="Disordered" evidence="1">
    <location>
        <begin position="212"/>
        <end position="231"/>
    </location>
</feature>
<organism evidence="2 3">
    <name type="scientific">Streptomyces morookaense</name>
    <name type="common">Streptoverticillium morookaense</name>
    <dbReference type="NCBI Taxonomy" id="1970"/>
    <lineage>
        <taxon>Bacteria</taxon>
        <taxon>Bacillati</taxon>
        <taxon>Actinomycetota</taxon>
        <taxon>Actinomycetes</taxon>
        <taxon>Kitasatosporales</taxon>
        <taxon>Streptomycetaceae</taxon>
        <taxon>Streptomyces</taxon>
    </lineage>
</organism>
<proteinExistence type="predicted"/>